<name>A0A9X0WJJ2_9GAMM</name>
<accession>A0A9X0WJJ2</accession>
<feature type="compositionally biased region" description="Basic and acidic residues" evidence="1">
    <location>
        <begin position="90"/>
        <end position="120"/>
    </location>
</feature>
<dbReference type="RefSeq" id="WP_200388715.1">
    <property type="nucleotide sequence ID" value="NZ_NRSD01000017.1"/>
</dbReference>
<proteinExistence type="predicted"/>
<dbReference type="Proteomes" id="UP001138802">
    <property type="component" value="Unassembled WGS sequence"/>
</dbReference>
<evidence type="ECO:0008006" key="4">
    <source>
        <dbReference type="Google" id="ProtNLM"/>
    </source>
</evidence>
<sequence>MTPAMTQLALERESPPLYQDARGIIRVGETRVTLDNVIRLFEQGATAEEIAMRFDVLDLHDIYATLGYYLGHRQQVQAYLYRQEQHALAARREAESRSPTTEIRERLNRQRTRDDAPLAG</sequence>
<dbReference type="InterPro" id="IPR009057">
    <property type="entry name" value="Homeodomain-like_sf"/>
</dbReference>
<gene>
    <name evidence="2" type="ORF">CKO25_14845</name>
</gene>
<dbReference type="Pfam" id="PF04255">
    <property type="entry name" value="DUF433"/>
    <property type="match status" value="1"/>
</dbReference>
<dbReference type="EMBL" id="NRSD01000017">
    <property type="protein sequence ID" value="MBK1645901.1"/>
    <property type="molecule type" value="Genomic_DNA"/>
</dbReference>
<dbReference type="InterPro" id="IPR007367">
    <property type="entry name" value="DUF433"/>
</dbReference>
<reference evidence="2 3" key="1">
    <citation type="journal article" date="2020" name="Microorganisms">
        <title>Osmotic Adaptation and Compatible Solute Biosynthesis of Phototrophic Bacteria as Revealed from Genome Analyses.</title>
        <authorList>
            <person name="Imhoff J.F."/>
            <person name="Rahn T."/>
            <person name="Kunzel S."/>
            <person name="Keller A."/>
            <person name="Neulinger S.C."/>
        </authorList>
    </citation>
    <scope>NUCLEOTIDE SEQUENCE [LARGE SCALE GENOMIC DNA]</scope>
    <source>
        <strain evidence="2 3">DSM 21303</strain>
    </source>
</reference>
<keyword evidence="3" id="KW-1185">Reference proteome</keyword>
<dbReference type="SUPFAM" id="SSF46689">
    <property type="entry name" value="Homeodomain-like"/>
    <property type="match status" value="1"/>
</dbReference>
<evidence type="ECO:0000313" key="2">
    <source>
        <dbReference type="EMBL" id="MBK1645901.1"/>
    </source>
</evidence>
<evidence type="ECO:0000313" key="3">
    <source>
        <dbReference type="Proteomes" id="UP001138802"/>
    </source>
</evidence>
<dbReference type="AlphaFoldDB" id="A0A9X0WJJ2"/>
<dbReference type="InterPro" id="IPR036388">
    <property type="entry name" value="WH-like_DNA-bd_sf"/>
</dbReference>
<comment type="caution">
    <text evidence="2">The sequence shown here is derived from an EMBL/GenBank/DDBJ whole genome shotgun (WGS) entry which is preliminary data.</text>
</comment>
<feature type="region of interest" description="Disordered" evidence="1">
    <location>
        <begin position="89"/>
        <end position="120"/>
    </location>
</feature>
<evidence type="ECO:0000256" key="1">
    <source>
        <dbReference type="SAM" id="MobiDB-lite"/>
    </source>
</evidence>
<dbReference type="Gene3D" id="1.10.10.10">
    <property type="entry name" value="Winged helix-like DNA-binding domain superfamily/Winged helix DNA-binding domain"/>
    <property type="match status" value="1"/>
</dbReference>
<protein>
    <recommendedName>
        <fullName evidence="4">DUF433 domain-containing protein</fullName>
    </recommendedName>
</protein>
<organism evidence="2 3">
    <name type="scientific">Thiocapsa imhoffii</name>
    <dbReference type="NCBI Taxonomy" id="382777"/>
    <lineage>
        <taxon>Bacteria</taxon>
        <taxon>Pseudomonadati</taxon>
        <taxon>Pseudomonadota</taxon>
        <taxon>Gammaproteobacteria</taxon>
        <taxon>Chromatiales</taxon>
        <taxon>Chromatiaceae</taxon>
        <taxon>Thiocapsa</taxon>
    </lineage>
</organism>